<protein>
    <recommendedName>
        <fullName evidence="4">Restriction endonuclease</fullName>
    </recommendedName>
</protein>
<gene>
    <name evidence="2" type="ORF">XSP_001530</name>
</gene>
<dbReference type="GeneID" id="79388858"/>
<dbReference type="Proteomes" id="UP000515493">
    <property type="component" value="Chromosome"/>
</dbReference>
<dbReference type="RefSeq" id="WP_180708070.1">
    <property type="nucleotide sequence ID" value="NZ_LR861803.1"/>
</dbReference>
<proteinExistence type="predicted"/>
<evidence type="ECO:0000313" key="1">
    <source>
        <dbReference type="EMBL" id="CAD0321966.1"/>
    </source>
</evidence>
<sequence length="316" mass="36324">MADLSEMSVVLALRDWQWRRAKLVGAEPKPAVGLSGNAEKKVGDNLTDINDRLFIFEVKAKRSNINDEWNRPQVKHALSRLETLGTSFVVRNQEQMSVDDALRFHQSLQCHHFAFWAPDFKRRPKNFETGRPVPGALYLTPYFLGVMHRFNSNCWKLIRSDFKRAYGLGHSFPSVTTDPPDSIRYLYDTESKLDEVGDQKTKLISRFETPHTWSELGLPLKEFSEYIGYLCGDEKQQETINVVIMDSNGKFFAHITSTNDLRSIFEPKDPDPEWSNSIEGKASMEQSQLDLTLLETAESKKNELNHKHVRKGFTPN</sequence>
<accession>A0A8E4GEJ0</accession>
<dbReference type="AlphaFoldDB" id="A0A8E4GEJ0"/>
<dbReference type="KEGG" id="xeu:XSP_001530"/>
<organism evidence="2 3">
    <name type="scientific">Xanthomonas euroxanthea</name>
    <dbReference type="NCBI Taxonomy" id="2259622"/>
    <lineage>
        <taxon>Bacteria</taxon>
        <taxon>Pseudomonadati</taxon>
        <taxon>Pseudomonadota</taxon>
        <taxon>Gammaproteobacteria</taxon>
        <taxon>Lysobacterales</taxon>
        <taxon>Lysobacteraceae</taxon>
        <taxon>Xanthomonas</taxon>
    </lineage>
</organism>
<evidence type="ECO:0000313" key="2">
    <source>
        <dbReference type="EMBL" id="CAD1790147.1"/>
    </source>
</evidence>
<dbReference type="EMBL" id="LR824641">
    <property type="protein sequence ID" value="CAD0321966.1"/>
    <property type="molecule type" value="Genomic_DNA"/>
</dbReference>
<name>A0A8E4GEJ0_9XANT</name>
<reference evidence="2 3" key="1">
    <citation type="submission" date="2020-07" db="EMBL/GenBank/DDBJ databases">
        <authorList>
            <person name="Teixeira M."/>
        </authorList>
    </citation>
    <scope>NUCLEOTIDE SEQUENCE [LARGE SCALE GENOMIC DNA]</scope>
    <source>
        <strain evidence="2">1</strain>
        <strain evidence="1">Xanthomonas sp. CPBF 367</strain>
    </source>
</reference>
<dbReference type="EMBL" id="LR861803">
    <property type="protein sequence ID" value="CAD1790147.1"/>
    <property type="molecule type" value="Genomic_DNA"/>
</dbReference>
<evidence type="ECO:0000313" key="3">
    <source>
        <dbReference type="Proteomes" id="UP000515493"/>
    </source>
</evidence>
<evidence type="ECO:0008006" key="4">
    <source>
        <dbReference type="Google" id="ProtNLM"/>
    </source>
</evidence>